<dbReference type="GeneID" id="9806244"/>
<dbReference type="InterPro" id="IPR051068">
    <property type="entry name" value="MFS_Domain-Containing_Protein"/>
</dbReference>
<feature type="transmembrane region" description="Helical" evidence="6">
    <location>
        <begin position="144"/>
        <end position="165"/>
    </location>
</feature>
<feature type="transmembrane region" description="Helical" evidence="6">
    <location>
        <begin position="471"/>
        <end position="492"/>
    </location>
</feature>
<evidence type="ECO:0000256" key="6">
    <source>
        <dbReference type="SAM" id="Phobius"/>
    </source>
</evidence>
<evidence type="ECO:0000256" key="4">
    <source>
        <dbReference type="ARBA" id="ARBA00023136"/>
    </source>
</evidence>
<gene>
    <name evidence="7" type="ORF">GCK72_011405</name>
</gene>
<accession>A0A6A5H7W2</accession>
<dbReference type="GO" id="GO:0005765">
    <property type="term" value="C:lysosomal membrane"/>
    <property type="evidence" value="ECO:0007669"/>
    <property type="project" value="TreeGrafter"/>
</dbReference>
<protein>
    <recommendedName>
        <fullName evidence="9">Major facilitator superfamily (MFS) profile domain-containing protein</fullName>
    </recommendedName>
</protein>
<feature type="transmembrane region" description="Helical" evidence="6">
    <location>
        <begin position="368"/>
        <end position="390"/>
    </location>
</feature>
<feature type="transmembrane region" description="Helical" evidence="6">
    <location>
        <begin position="289"/>
        <end position="313"/>
    </location>
</feature>
<feature type="transmembrane region" description="Helical" evidence="6">
    <location>
        <begin position="45"/>
        <end position="67"/>
    </location>
</feature>
<comment type="subcellular location">
    <subcellularLocation>
        <location evidence="1">Membrane</location>
        <topology evidence="1">Multi-pass membrane protein</topology>
    </subcellularLocation>
</comment>
<evidence type="ECO:0000256" key="3">
    <source>
        <dbReference type="ARBA" id="ARBA00022989"/>
    </source>
</evidence>
<sequence>MSEENKIELEDEKRGGGPPTTRSESSIESKSDQDDDERETSWQSIYLLTAIGMFCGIQFSIFFPTLWPFLNTVDPTASASFFGFITAAFSVGQGLASPVFGYWMNKAKSEYKHDYTFVKAGNKQILNIYVSWLSPRKRRVRQPLVFGISIMILSNIIFCFVEGFPEKQRRWVMMVARFFIGVGAGTIGVMRAYAATASSLKDRARAITFIQASYVIGMTFGPGIQVAFTPIGYPGLTAGAFHVDMYTSPAWFASIISFLSVLFIFIFLEESYAGIDKHADEEDSYTAMPTFDTISVAVCVLTQFTLMFIITNLETIGSLYAKMMWGWTNAQAVEYTGILQAVNGLVGVLVYALFAVKLGDYISQARERIFTIFGLALGVLYHVVTFPYPWGKDLHFELRNVTVHGKNETEELGCNPDKYRWCHYTKDVNFWIYASMYGVVLAACFPIVNISMNTLFSKILGARRQGTMQGIMLMAGSFARTVGPILVSWIFQEWGPEPIWGIEIFTLSVTAIFWIIFYRRMTPLNSNPKLNPYEYFHYAKGVLYRI</sequence>
<feature type="transmembrane region" description="Helical" evidence="6">
    <location>
        <begin position="333"/>
        <end position="356"/>
    </location>
</feature>
<dbReference type="CTD" id="9806244"/>
<feature type="transmembrane region" description="Helical" evidence="6">
    <location>
        <begin position="430"/>
        <end position="450"/>
    </location>
</feature>
<feature type="compositionally biased region" description="Basic and acidic residues" evidence="5">
    <location>
        <begin position="1"/>
        <end position="15"/>
    </location>
</feature>
<feature type="transmembrane region" description="Helical" evidence="6">
    <location>
        <begin position="171"/>
        <end position="194"/>
    </location>
</feature>
<name>A0A6A5H7W2_CAERE</name>
<proteinExistence type="predicted"/>
<dbReference type="Proteomes" id="UP000483820">
    <property type="component" value="Chromosome III"/>
</dbReference>
<feature type="transmembrane region" description="Helical" evidence="6">
    <location>
        <begin position="206"/>
        <end position="228"/>
    </location>
</feature>
<evidence type="ECO:0000313" key="8">
    <source>
        <dbReference type="Proteomes" id="UP000483820"/>
    </source>
</evidence>
<dbReference type="EMBL" id="WUAV01000003">
    <property type="protein sequence ID" value="KAF1763139.1"/>
    <property type="molecule type" value="Genomic_DNA"/>
</dbReference>
<dbReference type="AlphaFoldDB" id="A0A6A5H7W2"/>
<dbReference type="InterPro" id="IPR011701">
    <property type="entry name" value="MFS"/>
</dbReference>
<dbReference type="SUPFAM" id="SSF103473">
    <property type="entry name" value="MFS general substrate transporter"/>
    <property type="match status" value="2"/>
</dbReference>
<evidence type="ECO:0008006" key="9">
    <source>
        <dbReference type="Google" id="ProtNLM"/>
    </source>
</evidence>
<feature type="transmembrane region" description="Helical" evidence="6">
    <location>
        <begin position="498"/>
        <end position="518"/>
    </location>
</feature>
<dbReference type="KEGG" id="crq:GCK72_011405"/>
<dbReference type="RefSeq" id="XP_053588001.1">
    <property type="nucleotide sequence ID" value="XM_053728424.1"/>
</dbReference>
<dbReference type="PANTHER" id="PTHR23510">
    <property type="entry name" value="INNER MEMBRANE TRANSPORT PROTEIN YAJR"/>
    <property type="match status" value="1"/>
</dbReference>
<keyword evidence="2 6" id="KW-0812">Transmembrane</keyword>
<evidence type="ECO:0000256" key="2">
    <source>
        <dbReference type="ARBA" id="ARBA00022692"/>
    </source>
</evidence>
<dbReference type="Gene3D" id="1.20.1250.20">
    <property type="entry name" value="MFS general substrate transporter like domains"/>
    <property type="match status" value="2"/>
</dbReference>
<dbReference type="PANTHER" id="PTHR23510:SF22">
    <property type="entry name" value="MAJOR FACILITATOR SUPERFAMILY (MFS) PROFILE DOMAIN-CONTAINING PROTEIN"/>
    <property type="match status" value="1"/>
</dbReference>
<comment type="caution">
    <text evidence="7">The sequence shown here is derived from an EMBL/GenBank/DDBJ whole genome shotgun (WGS) entry which is preliminary data.</text>
</comment>
<dbReference type="CDD" id="cd17326">
    <property type="entry name" value="MFS_MFSD8"/>
    <property type="match status" value="1"/>
</dbReference>
<feature type="transmembrane region" description="Helical" evidence="6">
    <location>
        <begin position="248"/>
        <end position="268"/>
    </location>
</feature>
<reference evidence="7 8" key="1">
    <citation type="submission" date="2019-12" db="EMBL/GenBank/DDBJ databases">
        <title>Chromosome-level assembly of the Caenorhabditis remanei genome.</title>
        <authorList>
            <person name="Teterina A.A."/>
            <person name="Willis J.H."/>
            <person name="Phillips P.C."/>
        </authorList>
    </citation>
    <scope>NUCLEOTIDE SEQUENCE [LARGE SCALE GENOMIC DNA]</scope>
    <source>
        <strain evidence="7 8">PX506</strain>
        <tissue evidence="7">Whole organism</tissue>
    </source>
</reference>
<dbReference type="InterPro" id="IPR036259">
    <property type="entry name" value="MFS_trans_sf"/>
</dbReference>
<feature type="region of interest" description="Disordered" evidence="5">
    <location>
        <begin position="1"/>
        <end position="37"/>
    </location>
</feature>
<feature type="transmembrane region" description="Helical" evidence="6">
    <location>
        <begin position="79"/>
        <end position="103"/>
    </location>
</feature>
<evidence type="ECO:0000313" key="7">
    <source>
        <dbReference type="EMBL" id="KAF1763139.1"/>
    </source>
</evidence>
<dbReference type="Pfam" id="PF07690">
    <property type="entry name" value="MFS_1"/>
    <property type="match status" value="2"/>
</dbReference>
<organism evidence="7 8">
    <name type="scientific">Caenorhabditis remanei</name>
    <name type="common">Caenorhabditis vulgaris</name>
    <dbReference type="NCBI Taxonomy" id="31234"/>
    <lineage>
        <taxon>Eukaryota</taxon>
        <taxon>Metazoa</taxon>
        <taxon>Ecdysozoa</taxon>
        <taxon>Nematoda</taxon>
        <taxon>Chromadorea</taxon>
        <taxon>Rhabditida</taxon>
        <taxon>Rhabditina</taxon>
        <taxon>Rhabditomorpha</taxon>
        <taxon>Rhabditoidea</taxon>
        <taxon>Rhabditidae</taxon>
        <taxon>Peloderinae</taxon>
        <taxon>Caenorhabditis</taxon>
    </lineage>
</organism>
<dbReference type="GO" id="GO:0022857">
    <property type="term" value="F:transmembrane transporter activity"/>
    <property type="evidence" value="ECO:0007669"/>
    <property type="project" value="InterPro"/>
</dbReference>
<keyword evidence="3 6" id="KW-1133">Transmembrane helix</keyword>
<evidence type="ECO:0000256" key="1">
    <source>
        <dbReference type="ARBA" id="ARBA00004141"/>
    </source>
</evidence>
<keyword evidence="4 6" id="KW-0472">Membrane</keyword>
<evidence type="ECO:0000256" key="5">
    <source>
        <dbReference type="SAM" id="MobiDB-lite"/>
    </source>
</evidence>